<feature type="compositionally biased region" description="Polar residues" evidence="3">
    <location>
        <begin position="1517"/>
        <end position="1540"/>
    </location>
</feature>
<feature type="region of interest" description="Disordered" evidence="3">
    <location>
        <begin position="686"/>
        <end position="710"/>
    </location>
</feature>
<feature type="domain" description="BAT2 N-terminal" evidence="4">
    <location>
        <begin position="13"/>
        <end position="127"/>
    </location>
</feature>
<feature type="compositionally biased region" description="Basic and acidic residues" evidence="3">
    <location>
        <begin position="1541"/>
        <end position="1570"/>
    </location>
</feature>
<dbReference type="InterPro" id="IPR038808">
    <property type="entry name" value="MOS1-like"/>
</dbReference>
<evidence type="ECO:0000259" key="4">
    <source>
        <dbReference type="Pfam" id="PF07001"/>
    </source>
</evidence>
<feature type="compositionally biased region" description="Polar residues" evidence="3">
    <location>
        <begin position="1160"/>
        <end position="1169"/>
    </location>
</feature>
<feature type="compositionally biased region" description="Polar residues" evidence="3">
    <location>
        <begin position="933"/>
        <end position="942"/>
    </location>
</feature>
<evidence type="ECO:0000256" key="3">
    <source>
        <dbReference type="SAM" id="MobiDB-lite"/>
    </source>
</evidence>
<feature type="compositionally biased region" description="Basic and acidic residues" evidence="3">
    <location>
        <begin position="448"/>
        <end position="460"/>
    </location>
</feature>
<gene>
    <name evidence="5" type="ORF">LTRI10_LOCUS45057</name>
</gene>
<feature type="compositionally biased region" description="Polar residues" evidence="3">
    <location>
        <begin position="1030"/>
        <end position="1041"/>
    </location>
</feature>
<feature type="region of interest" description="Disordered" evidence="3">
    <location>
        <begin position="861"/>
        <end position="1103"/>
    </location>
</feature>
<name>A0AAV2G3P5_9ROSI</name>
<dbReference type="EMBL" id="OZ034821">
    <property type="protein sequence ID" value="CAL1405261.1"/>
    <property type="molecule type" value="Genomic_DNA"/>
</dbReference>
<feature type="compositionally biased region" description="Basic and acidic residues" evidence="3">
    <location>
        <begin position="729"/>
        <end position="752"/>
    </location>
</feature>
<sequence>MASSALTGERRWSARRGGMTVLGKVAVPKPINLPSQRLENHGLDPNVEIVPKGTHSWGSRSSSSSSNAWGSSTLSPSDGGTGSPSYVSGRPSSGGGTRPSTAGSDRGHEPIANAWSSSSRPSSASGPLTSNQTAITASRPRSADTRPGSSQLSRFAEPLSDNSVAWGASGTAEKLGVAPSKKDSFSLTSGDFPTLGSEKETSTKNTDIAENVFPHDSPSGGEPVKESTADGVAVDSGSADMKSDNTKAWRRESSFYEREGVRPNVERWHADPQPYPNSTIPQHFDAWHGPPLNNHPGGGVWYRGPPGGPPFAPPVGPGGFPMEAFPYYRPQIPPGAMANAQAVPPQPSAGPRGHPKHGDVFGPPMHDAYIRPGMPIRPGFYPAPVPYEGYYGPPMAYNNNANERDIPYMGMPVGPGAYSRYPNQNAHESGNSHGRSSGFGSNNGKGFVSEKVESGHHPRDTQGPYKVLLKQREGWDGKAGEQKWDDNRAANVVHPGNGDHPRKSALDNGWRTDQIKRNDGMETKRVISGRDSGIVDHKAGASSARPIGTENGVTLNPSDTGLDQISEYGEHGASFPKSVSCSRDPSLIKKIEGLNAKARAADGRQDAKSVSSRDEQKNKQKIDSIRSNHHPVNEDVSGFVPPEKSASDASVTTSSFDYQSSGTGTSLGLTVASGGTGITRMSTQGMHIKTDHRGKGRSSTQDPDSWRRRPQVTELNDGISSVHVSSAVHSHDCTSVEATEKSVSHQGNDRESMLQASEPSDTQAQRAMMRELARQRLKQREKEEEERTREQKAKALAKLEELNRRMPWGEGSSQKLEILSSTTLPNEQEELLNSAQSPVVVTSTGNSVSVSVSNSVALAPTNEGITNRVGISAPSSNEVLPQESKKNSSEAPLVMHDPSKSRCQDSGAESVINNARQEYDGSGASKQKRMNYRQKQNSYSEKTSGEKVSLTTAESSKSHSTDAMPNPSVPVESNAHEISSNSEASVPSVPVSPNATAESSTAHPRRKIRSTRNKQKLQDAAPPTAVLPSSALSIDTTTVLEASNDRVKPKTPESSAAPSSVQLVPDRKGGNSQRHMEQKHPTSPNEDIHVKPSSNQWKSQPFRRMSRNQLANNKMTDSKFHGSSDTVVWAPVRSHNIKSEDGAEEGDKKSAASLPPVKSGDQQLQNVTTKNKRAEIERYIPKPVAKEMAQQGNANHSVASPVVVQMPALETIVGSVSVPLGPESSQTTVTLQFGSIAEATRNGQGTRQIKPVTVQGSSWHQCSSAESQTSTSNLSFQKSTESQQQPHNRSDATSSVKRQPSEPIDEWTDGWTMPEEPDVPMPVSSFKDQTATARGRRQPQKGLNREGHNPDSVETKVSMDSEKAHTRSWQPKSQSTSATGRRATKPNNNDDQNVVSPEASSRSNKRGPSSNAVGVFVPPPKDKEVAAGRADEVHPSDQEGGRRERKVTSHKGHNNSSSPVEPAASDQNYYSSGYRRGGGNQFNRDHHQESRGEWSGTARDNNRQHNVPAANKERAMKQSSHYEYQPVGQQNKSKGNNLEPSSKDVSHASRPRFRERVPNHARRGGGDFHGRQGGSFRVLETSDE</sequence>
<feature type="region of interest" description="Disordered" evidence="3">
    <location>
        <begin position="419"/>
        <end position="464"/>
    </location>
</feature>
<feature type="compositionally biased region" description="Low complexity" evidence="3">
    <location>
        <begin position="116"/>
        <end position="125"/>
    </location>
</feature>
<evidence type="ECO:0000256" key="2">
    <source>
        <dbReference type="SAM" id="Coils"/>
    </source>
</evidence>
<feature type="compositionally biased region" description="Polar residues" evidence="3">
    <location>
        <begin position="1260"/>
        <end position="1298"/>
    </location>
</feature>
<feature type="compositionally biased region" description="Polar residues" evidence="3">
    <location>
        <begin position="754"/>
        <end position="765"/>
    </location>
</feature>
<dbReference type="Pfam" id="PF07001">
    <property type="entry name" value="BAT2_N"/>
    <property type="match status" value="1"/>
</dbReference>
<feature type="compositionally biased region" description="Basic and acidic residues" evidence="3">
    <location>
        <begin position="1343"/>
        <end position="1365"/>
    </location>
</feature>
<feature type="compositionally biased region" description="Basic residues" evidence="3">
    <location>
        <begin position="1003"/>
        <end position="1015"/>
    </location>
</feature>
<keyword evidence="2" id="KW-0175">Coiled coil</keyword>
<proteinExistence type="predicted"/>
<dbReference type="InterPro" id="IPR009738">
    <property type="entry name" value="BAT2_N"/>
</dbReference>
<feature type="compositionally biased region" description="Polar residues" evidence="3">
    <location>
        <begin position="1052"/>
        <end position="1062"/>
    </location>
</feature>
<feature type="compositionally biased region" description="Low complexity" evidence="3">
    <location>
        <begin position="56"/>
        <end position="75"/>
    </location>
</feature>
<protein>
    <recommendedName>
        <fullName evidence="4">BAT2 N-terminal domain-containing protein</fullName>
    </recommendedName>
</protein>
<reference evidence="5 6" key="1">
    <citation type="submission" date="2024-04" db="EMBL/GenBank/DDBJ databases">
        <authorList>
            <person name="Fracassetti M."/>
        </authorList>
    </citation>
    <scope>NUCLEOTIDE SEQUENCE [LARGE SCALE GENOMIC DNA]</scope>
</reference>
<feature type="compositionally biased region" description="Basic and acidic residues" evidence="3">
    <location>
        <begin position="599"/>
        <end position="626"/>
    </location>
</feature>
<feature type="region of interest" description="Disordered" evidence="3">
    <location>
        <begin position="1137"/>
        <end position="1171"/>
    </location>
</feature>
<feature type="compositionally biased region" description="Polar residues" evidence="3">
    <location>
        <begin position="126"/>
        <end position="136"/>
    </location>
</feature>
<feature type="compositionally biased region" description="Low complexity" evidence="3">
    <location>
        <begin position="429"/>
        <end position="447"/>
    </location>
</feature>
<accession>A0AAV2G3P5</accession>
<evidence type="ECO:0000256" key="1">
    <source>
        <dbReference type="ARBA" id="ARBA00022553"/>
    </source>
</evidence>
<dbReference type="GO" id="GO:0040029">
    <property type="term" value="P:epigenetic regulation of gene expression"/>
    <property type="evidence" value="ECO:0007669"/>
    <property type="project" value="TreeGrafter"/>
</dbReference>
<dbReference type="PANTHER" id="PTHR34805:SF1">
    <property type="entry name" value="PROTEIN MODIFIER OF SNC1 1"/>
    <property type="match status" value="1"/>
</dbReference>
<feature type="compositionally biased region" description="Polar residues" evidence="3">
    <location>
        <begin position="647"/>
        <end position="664"/>
    </location>
</feature>
<feature type="coiled-coil region" evidence="2">
    <location>
        <begin position="774"/>
        <end position="805"/>
    </location>
</feature>
<keyword evidence="1" id="KW-0597">Phosphoprotein</keyword>
<evidence type="ECO:0000313" key="5">
    <source>
        <dbReference type="EMBL" id="CAL1405261.1"/>
    </source>
</evidence>
<feature type="compositionally biased region" description="Polar residues" evidence="3">
    <location>
        <begin position="1367"/>
        <end position="1412"/>
    </location>
</feature>
<feature type="region of interest" description="Disordered" evidence="3">
    <location>
        <begin position="1260"/>
        <end position="1584"/>
    </location>
</feature>
<feature type="region of interest" description="Disordered" evidence="3">
    <location>
        <begin position="535"/>
        <end position="556"/>
    </location>
</feature>
<keyword evidence="6" id="KW-1185">Reference proteome</keyword>
<dbReference type="PANTHER" id="PTHR34805">
    <property type="entry name" value="PROTEIN MODIFIER OF SNC1 1"/>
    <property type="match status" value="1"/>
</dbReference>
<feature type="compositionally biased region" description="Low complexity" evidence="3">
    <location>
        <begin position="979"/>
        <end position="995"/>
    </location>
</feature>
<feature type="region of interest" description="Disordered" evidence="3">
    <location>
        <begin position="723"/>
        <end position="769"/>
    </location>
</feature>
<dbReference type="Proteomes" id="UP001497516">
    <property type="component" value="Chromosome 8"/>
</dbReference>
<feature type="compositionally biased region" description="Basic and acidic residues" evidence="3">
    <location>
        <begin position="1420"/>
        <end position="1442"/>
    </location>
</feature>
<organism evidence="5 6">
    <name type="scientific">Linum trigynum</name>
    <dbReference type="NCBI Taxonomy" id="586398"/>
    <lineage>
        <taxon>Eukaryota</taxon>
        <taxon>Viridiplantae</taxon>
        <taxon>Streptophyta</taxon>
        <taxon>Embryophyta</taxon>
        <taxon>Tracheophyta</taxon>
        <taxon>Spermatophyta</taxon>
        <taxon>Magnoliopsida</taxon>
        <taxon>eudicotyledons</taxon>
        <taxon>Gunneridae</taxon>
        <taxon>Pentapetalae</taxon>
        <taxon>rosids</taxon>
        <taxon>fabids</taxon>
        <taxon>Malpighiales</taxon>
        <taxon>Linaceae</taxon>
        <taxon>Linum</taxon>
    </lineage>
</organism>
<feature type="region of interest" description="Disordered" evidence="3">
    <location>
        <begin position="597"/>
        <end position="664"/>
    </location>
</feature>
<feature type="compositionally biased region" description="Basic and acidic residues" evidence="3">
    <location>
        <begin position="1137"/>
        <end position="1150"/>
    </location>
</feature>
<feature type="compositionally biased region" description="Basic and acidic residues" evidence="3">
    <location>
        <begin position="1483"/>
        <end position="1492"/>
    </location>
</feature>
<feature type="compositionally biased region" description="Basic residues" evidence="3">
    <location>
        <begin position="1443"/>
        <end position="1453"/>
    </location>
</feature>
<evidence type="ECO:0000313" key="6">
    <source>
        <dbReference type="Proteomes" id="UP001497516"/>
    </source>
</evidence>
<feature type="compositionally biased region" description="Basic and acidic residues" evidence="3">
    <location>
        <begin position="1065"/>
        <end position="1090"/>
    </location>
</feature>
<feature type="region of interest" description="Disordered" evidence="3">
    <location>
        <begin position="1"/>
        <end position="246"/>
    </location>
</feature>